<organism evidence="3 4">
    <name type="scientific">Bifidobacterium longum subsp. infantis</name>
    <dbReference type="NCBI Taxonomy" id="1682"/>
    <lineage>
        <taxon>Bacteria</taxon>
        <taxon>Bacillati</taxon>
        <taxon>Actinomycetota</taxon>
        <taxon>Actinomycetes</taxon>
        <taxon>Bifidobacteriales</taxon>
        <taxon>Bifidobacteriaceae</taxon>
        <taxon>Bifidobacterium</taxon>
    </lineage>
</organism>
<dbReference type="GO" id="GO:0000160">
    <property type="term" value="P:phosphorelay signal transduction system"/>
    <property type="evidence" value="ECO:0007669"/>
    <property type="project" value="InterPro"/>
</dbReference>
<dbReference type="GO" id="GO:0003677">
    <property type="term" value="F:DNA binding"/>
    <property type="evidence" value="ECO:0007669"/>
    <property type="project" value="UniProtKB-KW"/>
</dbReference>
<dbReference type="PANTHER" id="PTHR43214">
    <property type="entry name" value="TWO-COMPONENT RESPONSE REGULATOR"/>
    <property type="match status" value="1"/>
</dbReference>
<dbReference type="Gene3D" id="3.40.50.2300">
    <property type="match status" value="1"/>
</dbReference>
<dbReference type="PROSITE" id="PS00622">
    <property type="entry name" value="HTH_LUXR_1"/>
    <property type="match status" value="1"/>
</dbReference>
<sequence length="226" mass="24719">MVAMEDVLKLGIVDNDELTIGALTAYLRRHEPVIRIAWTVTAGRKAIELCLNEKKRPDVLLADMSLSDMEGVEVVRRIRLRTPLMPILAITSFPMEVYAPSVSNAGAQGIIAKRDLKSVVRAIHAIHEGGIWNKTGLECAFHTCEQAHALLNDATDEPCDVASLTVREAQILQLYAQGHTSVHVSEELDISVNTVKTLTTRMLRKLGAASRGQAIAIWLDGGTNFA</sequence>
<reference evidence="3 4" key="1">
    <citation type="submission" date="2020-05" db="EMBL/GenBank/DDBJ databases">
        <title>Draft Genome Sequence of Bifidobacterium longum subsp. Infantis BI-G201, a Commercialization Strain.</title>
        <authorList>
            <person name="Song J."/>
            <person name="Xu Y."/>
            <person name="Han D."/>
            <person name="Teng Q."/>
            <person name="Jiang D."/>
            <person name="Liu Q."/>
        </authorList>
    </citation>
    <scope>NUCLEOTIDE SEQUENCE [LARGE SCALE GENOMIC DNA]</scope>
    <source>
        <strain evidence="3 4">BI-G201</strain>
    </source>
</reference>
<dbReference type="PROSITE" id="PS50043">
    <property type="entry name" value="HTH_LUXR_2"/>
    <property type="match status" value="1"/>
</dbReference>
<dbReference type="InterPro" id="IPR058245">
    <property type="entry name" value="NreC/VraR/RcsB-like_REC"/>
</dbReference>
<dbReference type="Proteomes" id="UP000551316">
    <property type="component" value="Unassembled WGS sequence"/>
</dbReference>
<dbReference type="PANTHER" id="PTHR43214:SF43">
    <property type="entry name" value="TWO-COMPONENT RESPONSE REGULATOR"/>
    <property type="match status" value="1"/>
</dbReference>
<keyword evidence="2" id="KW-0238">DNA-binding</keyword>
<protein>
    <submittedName>
        <fullName evidence="3">Response regulator transcription factor</fullName>
    </submittedName>
</protein>
<name>A0A7D5C8E8_BIFLI</name>
<dbReference type="InterPro" id="IPR000792">
    <property type="entry name" value="Tscrpt_reg_LuxR_C"/>
</dbReference>
<keyword evidence="1" id="KW-0597">Phosphoprotein</keyword>
<dbReference type="SUPFAM" id="SSF52172">
    <property type="entry name" value="CheY-like"/>
    <property type="match status" value="1"/>
</dbReference>
<comment type="caution">
    <text evidence="3">The sequence shown here is derived from an EMBL/GenBank/DDBJ whole genome shotgun (WGS) entry which is preliminary data.</text>
</comment>
<dbReference type="InterPro" id="IPR011006">
    <property type="entry name" value="CheY-like_superfamily"/>
</dbReference>
<dbReference type="Pfam" id="PF00072">
    <property type="entry name" value="Response_reg"/>
    <property type="match status" value="1"/>
</dbReference>
<dbReference type="InterPro" id="IPR039420">
    <property type="entry name" value="WalR-like"/>
</dbReference>
<dbReference type="PRINTS" id="PR00038">
    <property type="entry name" value="HTHLUXR"/>
</dbReference>
<evidence type="ECO:0000256" key="1">
    <source>
        <dbReference type="ARBA" id="ARBA00022553"/>
    </source>
</evidence>
<dbReference type="CDD" id="cd17535">
    <property type="entry name" value="REC_NarL-like"/>
    <property type="match status" value="1"/>
</dbReference>
<evidence type="ECO:0000256" key="2">
    <source>
        <dbReference type="ARBA" id="ARBA00023125"/>
    </source>
</evidence>
<accession>A0A7D5C8E8</accession>
<dbReference type="RefSeq" id="WP_032745433.1">
    <property type="nucleotide sequence ID" value="NZ_BCYF01000083.1"/>
</dbReference>
<dbReference type="InterPro" id="IPR016032">
    <property type="entry name" value="Sig_transdc_resp-reg_C-effctor"/>
</dbReference>
<dbReference type="Pfam" id="PF00196">
    <property type="entry name" value="GerE"/>
    <property type="match status" value="1"/>
</dbReference>
<dbReference type="AlphaFoldDB" id="A0A7D5C8E8"/>
<dbReference type="InterPro" id="IPR001789">
    <property type="entry name" value="Sig_transdc_resp-reg_receiver"/>
</dbReference>
<dbReference type="SMART" id="SM00421">
    <property type="entry name" value="HTH_LUXR"/>
    <property type="match status" value="1"/>
</dbReference>
<dbReference type="EMBL" id="JABNND010000005">
    <property type="protein sequence ID" value="NQX50359.1"/>
    <property type="molecule type" value="Genomic_DNA"/>
</dbReference>
<dbReference type="SMART" id="SM00448">
    <property type="entry name" value="REC"/>
    <property type="match status" value="1"/>
</dbReference>
<evidence type="ECO:0000313" key="3">
    <source>
        <dbReference type="EMBL" id="NQX50359.1"/>
    </source>
</evidence>
<dbReference type="PROSITE" id="PS50110">
    <property type="entry name" value="RESPONSE_REGULATORY"/>
    <property type="match status" value="1"/>
</dbReference>
<dbReference type="CDD" id="cd06170">
    <property type="entry name" value="LuxR_C_like"/>
    <property type="match status" value="1"/>
</dbReference>
<dbReference type="SUPFAM" id="SSF46894">
    <property type="entry name" value="C-terminal effector domain of the bipartite response regulators"/>
    <property type="match status" value="1"/>
</dbReference>
<gene>
    <name evidence="3" type="ORF">HNS28_02415</name>
</gene>
<evidence type="ECO:0000313" key="4">
    <source>
        <dbReference type="Proteomes" id="UP000551316"/>
    </source>
</evidence>
<dbReference type="GO" id="GO:0006355">
    <property type="term" value="P:regulation of DNA-templated transcription"/>
    <property type="evidence" value="ECO:0007669"/>
    <property type="project" value="InterPro"/>
</dbReference>
<proteinExistence type="predicted"/>